<dbReference type="InterPro" id="IPR044855">
    <property type="entry name" value="CoA-Trfase_III_dom3_sf"/>
</dbReference>
<accession>X1QBS7</accession>
<dbReference type="Gene3D" id="3.40.50.10540">
    <property type="entry name" value="Crotonobetainyl-coa:carnitine coa-transferase, domain 1"/>
    <property type="match status" value="1"/>
</dbReference>
<sequence length="171" mass="19625">EKTGKGQLIDTSLMGSLMCMESLVLSAPAILGQEFSREIRAQAGNPIYNHYKAKDDKWFILAHLQPDRYWPNVCRALGMPELENDPRFNSIEARGENARELIAIMDEKFATKTRDEWFGIFKKEGLIYTPIQTPTEVINDPQSLANNYVVWFDHPVLGRTKMVGFPWDFSK</sequence>
<feature type="non-terminal residue" evidence="2">
    <location>
        <position position="171"/>
    </location>
</feature>
<dbReference type="SUPFAM" id="SSF89796">
    <property type="entry name" value="CoA-transferase family III (CaiB/BaiF)"/>
    <property type="match status" value="1"/>
</dbReference>
<evidence type="ECO:0000313" key="2">
    <source>
        <dbReference type="EMBL" id="GAI52256.1"/>
    </source>
</evidence>
<dbReference type="PANTHER" id="PTHR48207:SF3">
    <property type="entry name" value="SUCCINATE--HYDROXYMETHYLGLUTARATE COA-TRANSFERASE"/>
    <property type="match status" value="1"/>
</dbReference>
<protein>
    <recommendedName>
        <fullName evidence="3">Carnitine dehydratase</fullName>
    </recommendedName>
</protein>
<proteinExistence type="predicted"/>
<dbReference type="Gene3D" id="3.30.1540.10">
    <property type="entry name" value="formyl-coa transferase, domain 3"/>
    <property type="match status" value="1"/>
</dbReference>
<dbReference type="EMBL" id="BARV01040256">
    <property type="protein sequence ID" value="GAI52256.1"/>
    <property type="molecule type" value="Genomic_DNA"/>
</dbReference>
<keyword evidence="1" id="KW-0808">Transferase</keyword>
<dbReference type="PANTHER" id="PTHR48207">
    <property type="entry name" value="SUCCINATE--HYDROXYMETHYLGLUTARATE COA-TRANSFERASE"/>
    <property type="match status" value="1"/>
</dbReference>
<comment type="caution">
    <text evidence="2">The sequence shown here is derived from an EMBL/GenBank/DDBJ whole genome shotgun (WGS) entry which is preliminary data.</text>
</comment>
<dbReference type="InterPro" id="IPR023606">
    <property type="entry name" value="CoA-Trfase_III_dom_1_sf"/>
</dbReference>
<feature type="non-terminal residue" evidence="2">
    <location>
        <position position="1"/>
    </location>
</feature>
<dbReference type="InterPro" id="IPR050483">
    <property type="entry name" value="CoA-transferase_III_domain"/>
</dbReference>
<evidence type="ECO:0000256" key="1">
    <source>
        <dbReference type="ARBA" id="ARBA00022679"/>
    </source>
</evidence>
<dbReference type="AlphaFoldDB" id="X1QBS7"/>
<dbReference type="Pfam" id="PF02515">
    <property type="entry name" value="CoA_transf_3"/>
    <property type="match status" value="1"/>
</dbReference>
<gene>
    <name evidence="2" type="ORF">S06H3_61397</name>
</gene>
<dbReference type="InterPro" id="IPR003673">
    <property type="entry name" value="CoA-Trfase_fam_III"/>
</dbReference>
<reference evidence="2" key="1">
    <citation type="journal article" date="2014" name="Front. Microbiol.">
        <title>High frequency of phylogenetically diverse reductive dehalogenase-homologous genes in deep subseafloor sedimentary metagenomes.</title>
        <authorList>
            <person name="Kawai M."/>
            <person name="Futagami T."/>
            <person name="Toyoda A."/>
            <person name="Takaki Y."/>
            <person name="Nishi S."/>
            <person name="Hori S."/>
            <person name="Arai W."/>
            <person name="Tsubouchi T."/>
            <person name="Morono Y."/>
            <person name="Uchiyama I."/>
            <person name="Ito T."/>
            <person name="Fujiyama A."/>
            <person name="Inagaki F."/>
            <person name="Takami H."/>
        </authorList>
    </citation>
    <scope>NUCLEOTIDE SEQUENCE</scope>
    <source>
        <strain evidence="2">Expedition CK06-06</strain>
    </source>
</reference>
<dbReference type="GO" id="GO:0008410">
    <property type="term" value="F:CoA-transferase activity"/>
    <property type="evidence" value="ECO:0007669"/>
    <property type="project" value="TreeGrafter"/>
</dbReference>
<organism evidence="2">
    <name type="scientific">marine sediment metagenome</name>
    <dbReference type="NCBI Taxonomy" id="412755"/>
    <lineage>
        <taxon>unclassified sequences</taxon>
        <taxon>metagenomes</taxon>
        <taxon>ecological metagenomes</taxon>
    </lineage>
</organism>
<name>X1QBS7_9ZZZZ</name>
<evidence type="ECO:0008006" key="3">
    <source>
        <dbReference type="Google" id="ProtNLM"/>
    </source>
</evidence>